<dbReference type="STRING" id="1173111.SAMN05444955_112129"/>
<dbReference type="Pfam" id="PF00455">
    <property type="entry name" value="DeoRC"/>
    <property type="match status" value="1"/>
</dbReference>
<dbReference type="AlphaFoldDB" id="A0A1H8GXX3"/>
<evidence type="ECO:0000256" key="3">
    <source>
        <dbReference type="ARBA" id="ARBA00023163"/>
    </source>
</evidence>
<dbReference type="PRINTS" id="PR00037">
    <property type="entry name" value="HTHLACR"/>
</dbReference>
<dbReference type="SUPFAM" id="SSF46785">
    <property type="entry name" value="Winged helix' DNA-binding domain"/>
    <property type="match status" value="1"/>
</dbReference>
<gene>
    <name evidence="5" type="ORF">SAMN05444955_112129</name>
</gene>
<feature type="domain" description="HTH deoR-type" evidence="4">
    <location>
        <begin position="3"/>
        <end position="58"/>
    </location>
</feature>
<name>A0A1H8GXX3_9BACL</name>
<keyword evidence="2 5" id="KW-0238">DNA-binding</keyword>
<dbReference type="InterPro" id="IPR014036">
    <property type="entry name" value="DeoR-like_C"/>
</dbReference>
<evidence type="ECO:0000256" key="1">
    <source>
        <dbReference type="ARBA" id="ARBA00023015"/>
    </source>
</evidence>
<dbReference type="EMBL" id="FOCQ01000012">
    <property type="protein sequence ID" value="SEN48932.1"/>
    <property type="molecule type" value="Genomic_DNA"/>
</dbReference>
<reference evidence="5 6" key="1">
    <citation type="submission" date="2016-10" db="EMBL/GenBank/DDBJ databases">
        <authorList>
            <person name="de Groot N.N."/>
        </authorList>
    </citation>
    <scope>NUCLEOTIDE SEQUENCE [LARGE SCALE GENOMIC DNA]</scope>
    <source>
        <strain evidence="5 6">DSM 46701</strain>
    </source>
</reference>
<evidence type="ECO:0000313" key="5">
    <source>
        <dbReference type="EMBL" id="SEN48932.1"/>
    </source>
</evidence>
<dbReference type="RefSeq" id="WP_089970472.1">
    <property type="nucleotide sequence ID" value="NZ_FOCQ01000012.1"/>
</dbReference>
<proteinExistence type="predicted"/>
<dbReference type="PANTHER" id="PTHR30363:SF51">
    <property type="entry name" value="HTH-TYPE TRANSCRIPTIONAL REPRESSOR GLCR"/>
    <property type="match status" value="1"/>
</dbReference>
<dbReference type="SMART" id="SM00420">
    <property type="entry name" value="HTH_DEOR"/>
    <property type="match status" value="1"/>
</dbReference>
<dbReference type="Gene3D" id="1.10.10.10">
    <property type="entry name" value="Winged helix-like DNA-binding domain superfamily/Winged helix DNA-binding domain"/>
    <property type="match status" value="1"/>
</dbReference>
<evidence type="ECO:0000313" key="6">
    <source>
        <dbReference type="Proteomes" id="UP000199695"/>
    </source>
</evidence>
<keyword evidence="3" id="KW-0804">Transcription</keyword>
<dbReference type="InterPro" id="IPR018356">
    <property type="entry name" value="Tscrpt_reg_HTH_DeoR_CS"/>
</dbReference>
<dbReference type="InterPro" id="IPR036388">
    <property type="entry name" value="WH-like_DNA-bd_sf"/>
</dbReference>
<evidence type="ECO:0000256" key="2">
    <source>
        <dbReference type="ARBA" id="ARBA00023125"/>
    </source>
</evidence>
<dbReference type="InterPro" id="IPR036390">
    <property type="entry name" value="WH_DNA-bd_sf"/>
</dbReference>
<keyword evidence="1" id="KW-0805">Transcription regulation</keyword>
<dbReference type="InterPro" id="IPR001034">
    <property type="entry name" value="DeoR_HTH"/>
</dbReference>
<dbReference type="Pfam" id="PF08220">
    <property type="entry name" value="HTH_DeoR"/>
    <property type="match status" value="1"/>
</dbReference>
<evidence type="ECO:0000259" key="4">
    <source>
        <dbReference type="PROSITE" id="PS51000"/>
    </source>
</evidence>
<dbReference type="InterPro" id="IPR037171">
    <property type="entry name" value="NagB/RpiA_transferase-like"/>
</dbReference>
<dbReference type="GO" id="GO:0003700">
    <property type="term" value="F:DNA-binding transcription factor activity"/>
    <property type="evidence" value="ECO:0007669"/>
    <property type="project" value="InterPro"/>
</dbReference>
<organism evidence="5 6">
    <name type="scientific">Lihuaxuella thermophila</name>
    <dbReference type="NCBI Taxonomy" id="1173111"/>
    <lineage>
        <taxon>Bacteria</taxon>
        <taxon>Bacillati</taxon>
        <taxon>Bacillota</taxon>
        <taxon>Bacilli</taxon>
        <taxon>Bacillales</taxon>
        <taxon>Thermoactinomycetaceae</taxon>
        <taxon>Lihuaxuella</taxon>
    </lineage>
</organism>
<dbReference type="OrthoDB" id="9798651at2"/>
<dbReference type="PANTHER" id="PTHR30363">
    <property type="entry name" value="HTH-TYPE TRANSCRIPTIONAL REGULATOR SRLR-RELATED"/>
    <property type="match status" value="1"/>
</dbReference>
<sequence>MYQEERLKAILDHLKEHKRISLAEICDLFQVSRDTARRDLVKLAERNAIIRTHGGALLPSEYYEVKPYKERIHIENPVKREIGKRAAELINDNDQIFLDTSTTVQFVAEHLQADHVTVVTNSIDIAELLSDREQISIYLPGGKFHPAHRYMYGSSTIEHLKNYFVNKAFISAAGISEQGLFYLDEEDGLIVREMISKAKQVIVLADHTKFGKQLFYRVCELHHVDVLITNHIPDEDLFNKLKESRVQIILTGDQEEEA</sequence>
<accession>A0A1H8GXX3</accession>
<dbReference type="SMART" id="SM01134">
    <property type="entry name" value="DeoRC"/>
    <property type="match status" value="1"/>
</dbReference>
<dbReference type="Gene3D" id="3.40.50.1360">
    <property type="match status" value="1"/>
</dbReference>
<dbReference type="InterPro" id="IPR050313">
    <property type="entry name" value="Carb_Metab_HTH_regulators"/>
</dbReference>
<dbReference type="Proteomes" id="UP000199695">
    <property type="component" value="Unassembled WGS sequence"/>
</dbReference>
<keyword evidence="6" id="KW-1185">Reference proteome</keyword>
<dbReference type="SUPFAM" id="SSF100950">
    <property type="entry name" value="NagB/RpiA/CoA transferase-like"/>
    <property type="match status" value="1"/>
</dbReference>
<dbReference type="PROSITE" id="PS00894">
    <property type="entry name" value="HTH_DEOR_1"/>
    <property type="match status" value="1"/>
</dbReference>
<dbReference type="GO" id="GO:0003677">
    <property type="term" value="F:DNA binding"/>
    <property type="evidence" value="ECO:0007669"/>
    <property type="project" value="UniProtKB-KW"/>
</dbReference>
<dbReference type="PROSITE" id="PS51000">
    <property type="entry name" value="HTH_DEOR_2"/>
    <property type="match status" value="1"/>
</dbReference>
<protein>
    <submittedName>
        <fullName evidence="5">DNA-binding transcriptional regulator of sugar metabolism, DeoR/GlpR family</fullName>
    </submittedName>
</protein>